<proteinExistence type="predicted"/>
<sequence>MNNYNINKKYTGLRRAKSIGEISFLKLKNIPIRKIDKYQKKTYYWFENNNKEADKVLAEYYFNEYIDFFNIIQETRKELFKNLHK</sequence>
<dbReference type="RefSeq" id="WP_030031927.1">
    <property type="nucleotide sequence ID" value="NZ_BA000058.1"/>
</dbReference>
<accession>A0A060N4W0</accession>
<dbReference type="AlphaFoldDB" id="A0A060N4W0"/>
<evidence type="ECO:0000313" key="1">
    <source>
        <dbReference type="EMBL" id="BAO04857.1"/>
    </source>
</evidence>
<gene>
    <name evidence="1" type="ORF">CBO05P1_138</name>
</gene>
<name>A0A060N4W0_CLOBO</name>
<dbReference type="Proteomes" id="UP000054164">
    <property type="component" value="Unassembled WGS sequence"/>
</dbReference>
<reference evidence="1" key="1">
    <citation type="submission" date="2013-10" db="EMBL/GenBank/DDBJ databases">
        <title>Draft genome sequence of Clostridium botulinum type B strain Osaka05.</title>
        <authorList>
            <person name="Sakaguchi Y."/>
            <person name="Hosomi K."/>
            <person name="Uchiyama J."/>
            <person name="Ogura Y."/>
            <person name="Sakaguchi M."/>
            <person name="Kohda T."/>
            <person name="Mukamoto M."/>
            <person name="Misawa N."/>
            <person name="Matsuzaki S."/>
            <person name="Hayashi T."/>
            <person name="Kozaki S."/>
        </authorList>
    </citation>
    <scope>NUCLEOTIDE SEQUENCE</scope>
    <source>
        <strain evidence="1">Osaka05</strain>
    </source>
</reference>
<dbReference type="HOGENOM" id="CLU_2506825_0_0_9"/>
<protein>
    <submittedName>
        <fullName evidence="1">Uncharacterized protein</fullName>
    </submittedName>
</protein>
<organism evidence="1">
    <name type="scientific">Clostridium botulinum B str. Osaka05</name>
    <dbReference type="NCBI Taxonomy" id="1407017"/>
    <lineage>
        <taxon>Bacteria</taxon>
        <taxon>Bacillati</taxon>
        <taxon>Bacillota</taxon>
        <taxon>Clostridia</taxon>
        <taxon>Eubacteriales</taxon>
        <taxon>Clostridiaceae</taxon>
        <taxon>Clostridium</taxon>
    </lineage>
</organism>
<dbReference type="EMBL" id="BA000058">
    <property type="protein sequence ID" value="BAO04857.1"/>
    <property type="molecule type" value="Genomic_DNA"/>
</dbReference>